<organism evidence="1 2">
    <name type="scientific">Rhynchophorus ferrugineus</name>
    <name type="common">Red palm weevil</name>
    <name type="synonym">Curculio ferrugineus</name>
    <dbReference type="NCBI Taxonomy" id="354439"/>
    <lineage>
        <taxon>Eukaryota</taxon>
        <taxon>Metazoa</taxon>
        <taxon>Ecdysozoa</taxon>
        <taxon>Arthropoda</taxon>
        <taxon>Hexapoda</taxon>
        <taxon>Insecta</taxon>
        <taxon>Pterygota</taxon>
        <taxon>Neoptera</taxon>
        <taxon>Endopterygota</taxon>
        <taxon>Coleoptera</taxon>
        <taxon>Polyphaga</taxon>
        <taxon>Cucujiformia</taxon>
        <taxon>Curculionidae</taxon>
        <taxon>Dryophthorinae</taxon>
        <taxon>Rhynchophorus</taxon>
    </lineage>
</organism>
<gene>
    <name evidence="1" type="ORF">GWI33_009037</name>
</gene>
<protein>
    <submittedName>
        <fullName evidence="1">Uncharacterized protein</fullName>
    </submittedName>
</protein>
<comment type="caution">
    <text evidence="1">The sequence shown here is derived from an EMBL/GenBank/DDBJ whole genome shotgun (WGS) entry which is preliminary data.</text>
</comment>
<sequence>MVLIVFAALGLVADIPFRHLSARLGLTYARGECGVATVPGPRTVCTTGRTDVVSDCGVRSVVRLLSPYHVPFVLPDRGSS</sequence>
<keyword evidence="2" id="KW-1185">Reference proteome</keyword>
<accession>A0A834MFH3</accession>
<dbReference type="EMBL" id="JAACXV010000411">
    <property type="protein sequence ID" value="KAF7277920.1"/>
    <property type="molecule type" value="Genomic_DNA"/>
</dbReference>
<reference evidence="1" key="1">
    <citation type="submission" date="2020-08" db="EMBL/GenBank/DDBJ databases">
        <title>Genome sequencing and assembly of the red palm weevil Rhynchophorus ferrugineus.</title>
        <authorList>
            <person name="Dias G.B."/>
            <person name="Bergman C.M."/>
            <person name="Manee M."/>
        </authorList>
    </citation>
    <scope>NUCLEOTIDE SEQUENCE</scope>
    <source>
        <strain evidence="1">AA-2017</strain>
        <tissue evidence="1">Whole larva</tissue>
    </source>
</reference>
<evidence type="ECO:0000313" key="2">
    <source>
        <dbReference type="Proteomes" id="UP000625711"/>
    </source>
</evidence>
<name>A0A834MFH3_RHYFE</name>
<dbReference type="AlphaFoldDB" id="A0A834MFH3"/>
<evidence type="ECO:0000313" key="1">
    <source>
        <dbReference type="EMBL" id="KAF7277920.1"/>
    </source>
</evidence>
<dbReference type="Proteomes" id="UP000625711">
    <property type="component" value="Unassembled WGS sequence"/>
</dbReference>
<proteinExistence type="predicted"/>